<feature type="domain" description="HTH araC/xylS-type" evidence="4">
    <location>
        <begin position="196"/>
        <end position="294"/>
    </location>
</feature>
<dbReference type="SMART" id="SM00342">
    <property type="entry name" value="HTH_ARAC"/>
    <property type="match status" value="1"/>
</dbReference>
<evidence type="ECO:0000313" key="6">
    <source>
        <dbReference type="Proteomes" id="UP001519271"/>
    </source>
</evidence>
<dbReference type="InterPro" id="IPR003313">
    <property type="entry name" value="AraC-bd"/>
</dbReference>
<evidence type="ECO:0000313" key="5">
    <source>
        <dbReference type="EMBL" id="MBP1920104.1"/>
    </source>
</evidence>
<dbReference type="Gene3D" id="2.60.120.280">
    <property type="entry name" value="Regulatory protein AraC"/>
    <property type="match status" value="1"/>
</dbReference>
<dbReference type="SUPFAM" id="SSF51215">
    <property type="entry name" value="Regulatory protein AraC"/>
    <property type="match status" value="1"/>
</dbReference>
<dbReference type="Pfam" id="PF02311">
    <property type="entry name" value="AraC_binding"/>
    <property type="match status" value="1"/>
</dbReference>
<dbReference type="SUPFAM" id="SSF46689">
    <property type="entry name" value="Homeodomain-like"/>
    <property type="match status" value="2"/>
</dbReference>
<organism evidence="5 6">
    <name type="scientific">Youngiibacter multivorans</name>
    <dbReference type="NCBI Taxonomy" id="937251"/>
    <lineage>
        <taxon>Bacteria</taxon>
        <taxon>Bacillati</taxon>
        <taxon>Bacillota</taxon>
        <taxon>Clostridia</taxon>
        <taxon>Eubacteriales</taxon>
        <taxon>Clostridiaceae</taxon>
        <taxon>Youngiibacter</taxon>
    </lineage>
</organism>
<evidence type="ECO:0000256" key="2">
    <source>
        <dbReference type="ARBA" id="ARBA00023125"/>
    </source>
</evidence>
<dbReference type="EMBL" id="JAGGKC010000024">
    <property type="protein sequence ID" value="MBP1920104.1"/>
    <property type="molecule type" value="Genomic_DNA"/>
</dbReference>
<evidence type="ECO:0000259" key="4">
    <source>
        <dbReference type="PROSITE" id="PS01124"/>
    </source>
</evidence>
<evidence type="ECO:0000256" key="3">
    <source>
        <dbReference type="ARBA" id="ARBA00023163"/>
    </source>
</evidence>
<dbReference type="PROSITE" id="PS01124">
    <property type="entry name" value="HTH_ARAC_FAMILY_2"/>
    <property type="match status" value="1"/>
</dbReference>
<dbReference type="InterPro" id="IPR009057">
    <property type="entry name" value="Homeodomain-like_sf"/>
</dbReference>
<dbReference type="Proteomes" id="UP001519271">
    <property type="component" value="Unassembled WGS sequence"/>
</dbReference>
<keyword evidence="6" id="KW-1185">Reference proteome</keyword>
<sequence length="295" mass="34483">MEQINETNKLETFFDAYHESELTAYYRIINTPSEFAKENLFYIQESGSLKSLKSHIKQREQLNSYLFMAVLSGSGQFTYKGDTHKLKPGSCLLIDCNYHYSHQSSDTDPWELMWVHFNGKNIKPYITQYRSINPKSVFHTDIATDYTTIIGSCLDAVKINDINSEFIISKMLTDILTLCITRRNNKIGQKDIEKMAKIKEYIDNNFAKKISLNEIAQEFFVSKYYLAREFKKYYGMTIGEYISAKRVNSSKELLRFTNKSIEEIATLCGITDTNYFAKVFRKFEDCSPSDYRKKW</sequence>
<dbReference type="PANTHER" id="PTHR43280">
    <property type="entry name" value="ARAC-FAMILY TRANSCRIPTIONAL REGULATOR"/>
    <property type="match status" value="1"/>
</dbReference>
<dbReference type="InterPro" id="IPR018062">
    <property type="entry name" value="HTH_AraC-typ_CS"/>
</dbReference>
<comment type="caution">
    <text evidence="5">The sequence shown here is derived from an EMBL/GenBank/DDBJ whole genome shotgun (WGS) entry which is preliminary data.</text>
</comment>
<reference evidence="5 6" key="1">
    <citation type="submission" date="2021-03" db="EMBL/GenBank/DDBJ databases">
        <title>Genomic Encyclopedia of Type Strains, Phase IV (KMG-IV): sequencing the most valuable type-strain genomes for metagenomic binning, comparative biology and taxonomic classification.</title>
        <authorList>
            <person name="Goeker M."/>
        </authorList>
    </citation>
    <scope>NUCLEOTIDE SEQUENCE [LARGE SCALE GENOMIC DNA]</scope>
    <source>
        <strain evidence="5 6">DSM 6139</strain>
    </source>
</reference>
<dbReference type="Pfam" id="PF12833">
    <property type="entry name" value="HTH_18"/>
    <property type="match status" value="1"/>
</dbReference>
<accession>A0ABS4G6D5</accession>
<dbReference type="PANTHER" id="PTHR43280:SF2">
    <property type="entry name" value="HTH-TYPE TRANSCRIPTIONAL REGULATOR EXSA"/>
    <property type="match status" value="1"/>
</dbReference>
<dbReference type="InterPro" id="IPR018060">
    <property type="entry name" value="HTH_AraC"/>
</dbReference>
<dbReference type="RefSeq" id="WP_209460283.1">
    <property type="nucleotide sequence ID" value="NZ_JAGGKC010000024.1"/>
</dbReference>
<keyword evidence="3" id="KW-0804">Transcription</keyword>
<protein>
    <submittedName>
        <fullName evidence="5">AraC-like DNA-binding protein</fullName>
    </submittedName>
</protein>
<dbReference type="InterPro" id="IPR037923">
    <property type="entry name" value="HTH-like"/>
</dbReference>
<dbReference type="Gene3D" id="1.10.10.60">
    <property type="entry name" value="Homeodomain-like"/>
    <property type="match status" value="2"/>
</dbReference>
<name>A0ABS4G6D5_9CLOT</name>
<evidence type="ECO:0000256" key="1">
    <source>
        <dbReference type="ARBA" id="ARBA00023015"/>
    </source>
</evidence>
<keyword evidence="1" id="KW-0805">Transcription regulation</keyword>
<gene>
    <name evidence="5" type="ORF">J2Z34_002602</name>
</gene>
<dbReference type="PROSITE" id="PS00041">
    <property type="entry name" value="HTH_ARAC_FAMILY_1"/>
    <property type="match status" value="1"/>
</dbReference>
<keyword evidence="2" id="KW-0238">DNA-binding</keyword>
<proteinExistence type="predicted"/>